<protein>
    <recommendedName>
        <fullName evidence="3">Hydrogenase-4 component G</fullName>
    </recommendedName>
</protein>
<gene>
    <name evidence="1" type="ORF">CRECT_0640</name>
</gene>
<dbReference type="RefSeq" id="WP_002944373.1">
    <property type="nucleotide sequence ID" value="NZ_CP012543.1"/>
</dbReference>
<dbReference type="KEGG" id="crx:CRECT_0640"/>
<accession>A0A6G5QKV4</accession>
<dbReference type="AlphaFoldDB" id="A0A6G5QKV4"/>
<organism evidence="1 2">
    <name type="scientific">Campylobacter rectus</name>
    <name type="common">Wolinella recta</name>
    <dbReference type="NCBI Taxonomy" id="203"/>
    <lineage>
        <taxon>Bacteria</taxon>
        <taxon>Pseudomonadati</taxon>
        <taxon>Campylobacterota</taxon>
        <taxon>Epsilonproteobacteria</taxon>
        <taxon>Campylobacterales</taxon>
        <taxon>Campylobacteraceae</taxon>
        <taxon>Campylobacter</taxon>
    </lineage>
</organism>
<reference evidence="1 2" key="1">
    <citation type="submission" date="2016-07" db="EMBL/GenBank/DDBJ databases">
        <title>Comparative genomics of the Campylobacter concisus group.</title>
        <authorList>
            <person name="Miller W.G."/>
            <person name="Yee E."/>
            <person name="Chapman M.H."/>
            <person name="Huynh S."/>
            <person name="Bono J.L."/>
            <person name="On S.L.W."/>
            <person name="StLeger J."/>
            <person name="Foster G."/>
            <person name="Parker C.T."/>
        </authorList>
    </citation>
    <scope>NUCLEOTIDE SEQUENCE [LARGE SCALE GENOMIC DNA]</scope>
    <source>
        <strain evidence="1 2">ATCC 33238</strain>
    </source>
</reference>
<evidence type="ECO:0000313" key="1">
    <source>
        <dbReference type="EMBL" id="QCD46328.1"/>
    </source>
</evidence>
<evidence type="ECO:0008006" key="3">
    <source>
        <dbReference type="Google" id="ProtNLM"/>
    </source>
</evidence>
<evidence type="ECO:0000313" key="2">
    <source>
        <dbReference type="Proteomes" id="UP000502377"/>
    </source>
</evidence>
<dbReference type="EMBL" id="CP012543">
    <property type="protein sequence ID" value="QCD46328.1"/>
    <property type="molecule type" value="Genomic_DNA"/>
</dbReference>
<sequence>MQSINGLRQNPYIPQARYDAQNVQNTGNAANVNQNENVKRMQEAYANIDVKQLTNSYLAHFQSVAGSNSSSNFLSQVSAFNGSAKFSDIFGAQNKSANSLESILSGVDFKAIGYEGKPIGRLSPDEAGDLVGENGFFGIANTADRISNFIINAAGDDLQKLEAGKEGMLKGFKEAERIWGGKLPEISQKTIEKATQSVDKRIAELGGNIFSVQA</sequence>
<proteinExistence type="predicted"/>
<dbReference type="Proteomes" id="UP000502377">
    <property type="component" value="Chromosome"/>
</dbReference>
<name>A0A6G5QKV4_CAMRE</name>